<dbReference type="OrthoDB" id="354304at2759"/>
<feature type="active site" description="Tele-phosphohistidine intermediate" evidence="2">
    <location>
        <position position="51"/>
    </location>
</feature>
<name>A0A0C3BI51_PILCF</name>
<dbReference type="STRING" id="765440.A0A0C3BI51"/>
<dbReference type="HOGENOM" id="CLU_090713_0_0_1"/>
<reference evidence="6" key="2">
    <citation type="submission" date="2015-01" db="EMBL/GenBank/DDBJ databases">
        <title>Evolutionary Origins and Diversification of the Mycorrhizal Mutualists.</title>
        <authorList>
            <consortium name="DOE Joint Genome Institute"/>
            <consortium name="Mycorrhizal Genomics Consortium"/>
            <person name="Kohler A."/>
            <person name="Kuo A."/>
            <person name="Nagy L.G."/>
            <person name="Floudas D."/>
            <person name="Copeland A."/>
            <person name="Barry K.W."/>
            <person name="Cichocki N."/>
            <person name="Veneault-Fourrey C."/>
            <person name="LaButti K."/>
            <person name="Lindquist E.A."/>
            <person name="Lipzen A."/>
            <person name="Lundell T."/>
            <person name="Morin E."/>
            <person name="Murat C."/>
            <person name="Riley R."/>
            <person name="Ohm R."/>
            <person name="Sun H."/>
            <person name="Tunlid A."/>
            <person name="Henrissat B."/>
            <person name="Grigoriev I.V."/>
            <person name="Hibbett D.S."/>
            <person name="Martin F."/>
        </authorList>
    </citation>
    <scope>NUCLEOTIDE SEQUENCE [LARGE SCALE GENOMIC DNA]</scope>
    <source>
        <strain evidence="6">F 1598</strain>
    </source>
</reference>
<feature type="compositionally biased region" description="Polar residues" evidence="4">
    <location>
        <begin position="1"/>
        <end position="16"/>
    </location>
</feature>
<dbReference type="GO" id="GO:0045820">
    <property type="term" value="P:negative regulation of glycolytic process"/>
    <property type="evidence" value="ECO:0007669"/>
    <property type="project" value="TreeGrafter"/>
</dbReference>
<evidence type="ECO:0000256" key="4">
    <source>
        <dbReference type="SAM" id="MobiDB-lite"/>
    </source>
</evidence>
<feature type="region of interest" description="Disordered" evidence="4">
    <location>
        <begin position="149"/>
        <end position="172"/>
    </location>
</feature>
<dbReference type="PANTHER" id="PTHR46517:SF1">
    <property type="entry name" value="FRUCTOSE-2,6-BISPHOSPHATASE TIGAR"/>
    <property type="match status" value="1"/>
</dbReference>
<protein>
    <recommendedName>
        <fullName evidence="7">Phosphoglycerate mutase-like protein</fullName>
    </recommendedName>
</protein>
<dbReference type="CDD" id="cd07067">
    <property type="entry name" value="HP_PGM_like"/>
    <property type="match status" value="1"/>
</dbReference>
<dbReference type="Proteomes" id="UP000054166">
    <property type="component" value="Unassembled WGS sequence"/>
</dbReference>
<organism evidence="5 6">
    <name type="scientific">Piloderma croceum (strain F 1598)</name>
    <dbReference type="NCBI Taxonomy" id="765440"/>
    <lineage>
        <taxon>Eukaryota</taxon>
        <taxon>Fungi</taxon>
        <taxon>Dikarya</taxon>
        <taxon>Basidiomycota</taxon>
        <taxon>Agaricomycotina</taxon>
        <taxon>Agaricomycetes</taxon>
        <taxon>Agaricomycetidae</taxon>
        <taxon>Atheliales</taxon>
        <taxon>Atheliaceae</taxon>
        <taxon>Piloderma</taxon>
    </lineage>
</organism>
<sequence>MSDLRTSAPIQSSPVAETQVHASDGQDTPLMVPTEPLKRKKKCLVLSLIRHGQSQSNVFGGMTEENDHLTQYGREQAERLGKDWKDVRIDVLRASTLQRAHHTALEIAKYHCDDTLEVITKKGYVERKPGSAVTDALRAGNQERAATLYNGLSPGQSGPTPRDYKPPGGGESPNLVASRANIALVVLLYKYGKELDEPPKEFVDKTVIDSPNVLPEGIPHVVLVSHNIFLAELYESMFGWNSDAHRMTTCNYRNADWSRHIIWFDEDTDYLEYSDMRVPCKIELYTPRVSSFGYW</sequence>
<evidence type="ECO:0000313" key="5">
    <source>
        <dbReference type="EMBL" id="KIM85988.1"/>
    </source>
</evidence>
<evidence type="ECO:0000256" key="2">
    <source>
        <dbReference type="PIRSR" id="PIRSR613078-1"/>
    </source>
</evidence>
<dbReference type="InterPro" id="IPR029033">
    <property type="entry name" value="His_PPase_superfam"/>
</dbReference>
<dbReference type="Gene3D" id="3.40.50.1240">
    <property type="entry name" value="Phosphoglycerate mutase-like"/>
    <property type="match status" value="1"/>
</dbReference>
<feature type="active site" description="Proton donor/acceptor" evidence="2">
    <location>
        <position position="126"/>
    </location>
</feature>
<gene>
    <name evidence="5" type="ORF">PILCRDRAFT_816529</name>
</gene>
<feature type="binding site" evidence="3">
    <location>
        <begin position="50"/>
        <end position="57"/>
    </location>
    <ligand>
        <name>substrate</name>
    </ligand>
</feature>
<dbReference type="EMBL" id="KN832983">
    <property type="protein sequence ID" value="KIM85988.1"/>
    <property type="molecule type" value="Genomic_DNA"/>
</dbReference>
<dbReference type="InterPro" id="IPR051695">
    <property type="entry name" value="Phosphoglycerate_Mutase"/>
</dbReference>
<keyword evidence="6" id="KW-1185">Reference proteome</keyword>
<feature type="non-terminal residue" evidence="5">
    <location>
        <position position="1"/>
    </location>
</feature>
<feature type="binding site" evidence="3">
    <location>
        <position position="99"/>
    </location>
    <ligand>
        <name>substrate</name>
    </ligand>
</feature>
<dbReference type="GO" id="GO:0043456">
    <property type="term" value="P:regulation of pentose-phosphate shunt"/>
    <property type="evidence" value="ECO:0007669"/>
    <property type="project" value="TreeGrafter"/>
</dbReference>
<dbReference type="AlphaFoldDB" id="A0A0C3BI51"/>
<dbReference type="SUPFAM" id="SSF53254">
    <property type="entry name" value="Phosphoglycerate mutase-like"/>
    <property type="match status" value="1"/>
</dbReference>
<reference evidence="5 6" key="1">
    <citation type="submission" date="2014-04" db="EMBL/GenBank/DDBJ databases">
        <authorList>
            <consortium name="DOE Joint Genome Institute"/>
            <person name="Kuo A."/>
            <person name="Tarkka M."/>
            <person name="Buscot F."/>
            <person name="Kohler A."/>
            <person name="Nagy L.G."/>
            <person name="Floudas D."/>
            <person name="Copeland A."/>
            <person name="Barry K.W."/>
            <person name="Cichocki N."/>
            <person name="Veneault-Fourrey C."/>
            <person name="LaButti K."/>
            <person name="Lindquist E.A."/>
            <person name="Lipzen A."/>
            <person name="Lundell T."/>
            <person name="Morin E."/>
            <person name="Murat C."/>
            <person name="Sun H."/>
            <person name="Tunlid A."/>
            <person name="Henrissat B."/>
            <person name="Grigoriev I.V."/>
            <person name="Hibbett D.S."/>
            <person name="Martin F."/>
            <person name="Nordberg H.P."/>
            <person name="Cantor M.N."/>
            <person name="Hua S.X."/>
        </authorList>
    </citation>
    <scope>NUCLEOTIDE SEQUENCE [LARGE SCALE GENOMIC DNA]</scope>
    <source>
        <strain evidence="5 6">F 1598</strain>
    </source>
</reference>
<feature type="region of interest" description="Disordered" evidence="4">
    <location>
        <begin position="1"/>
        <end position="34"/>
    </location>
</feature>
<dbReference type="PROSITE" id="PS00175">
    <property type="entry name" value="PG_MUTASE"/>
    <property type="match status" value="1"/>
</dbReference>
<proteinExistence type="predicted"/>
<evidence type="ECO:0000313" key="6">
    <source>
        <dbReference type="Proteomes" id="UP000054166"/>
    </source>
</evidence>
<dbReference type="InterPro" id="IPR001345">
    <property type="entry name" value="PG/BPGM_mutase_AS"/>
</dbReference>
<dbReference type="InParanoid" id="A0A0C3BI51"/>
<keyword evidence="1" id="KW-0378">Hydrolase</keyword>
<evidence type="ECO:0000256" key="3">
    <source>
        <dbReference type="PIRSR" id="PIRSR613078-2"/>
    </source>
</evidence>
<accession>A0A0C3BI51</accession>
<evidence type="ECO:0000256" key="1">
    <source>
        <dbReference type="ARBA" id="ARBA00022801"/>
    </source>
</evidence>
<dbReference type="SMART" id="SM00855">
    <property type="entry name" value="PGAM"/>
    <property type="match status" value="1"/>
</dbReference>
<dbReference type="GO" id="GO:0004331">
    <property type="term" value="F:fructose-2,6-bisphosphate 2-phosphatase activity"/>
    <property type="evidence" value="ECO:0007669"/>
    <property type="project" value="TreeGrafter"/>
</dbReference>
<dbReference type="GO" id="GO:0005829">
    <property type="term" value="C:cytosol"/>
    <property type="evidence" value="ECO:0007669"/>
    <property type="project" value="TreeGrafter"/>
</dbReference>
<dbReference type="PANTHER" id="PTHR46517">
    <property type="entry name" value="FRUCTOSE-2,6-BISPHOSPHATASE TIGAR"/>
    <property type="match status" value="1"/>
</dbReference>
<dbReference type="Pfam" id="PF00300">
    <property type="entry name" value="His_Phos_1"/>
    <property type="match status" value="1"/>
</dbReference>
<evidence type="ECO:0008006" key="7">
    <source>
        <dbReference type="Google" id="ProtNLM"/>
    </source>
</evidence>
<dbReference type="InterPro" id="IPR013078">
    <property type="entry name" value="His_Pase_superF_clade-1"/>
</dbReference>